<keyword evidence="2" id="KW-0479">Metal-binding</keyword>
<reference evidence="4 5" key="1">
    <citation type="journal article" date="2022" name="Allergy">
        <title>Genome assembly and annotation of Periplaneta americana reveal a comprehensive cockroach allergen profile.</title>
        <authorList>
            <person name="Wang L."/>
            <person name="Xiong Q."/>
            <person name="Saelim N."/>
            <person name="Wang L."/>
            <person name="Nong W."/>
            <person name="Wan A.T."/>
            <person name="Shi M."/>
            <person name="Liu X."/>
            <person name="Cao Q."/>
            <person name="Hui J.H.L."/>
            <person name="Sookrung N."/>
            <person name="Leung T.F."/>
            <person name="Tungtrongchitr A."/>
            <person name="Tsui S.K.W."/>
        </authorList>
    </citation>
    <scope>NUCLEOTIDE SEQUENCE [LARGE SCALE GENOMIC DNA]</scope>
    <source>
        <strain evidence="4">PWHHKU_190912</strain>
    </source>
</reference>
<dbReference type="Proteomes" id="UP001148838">
    <property type="component" value="Unassembled WGS sequence"/>
</dbReference>
<protein>
    <recommendedName>
        <fullName evidence="3">DDE Tnp4 domain-containing protein</fullName>
    </recommendedName>
</protein>
<accession>A0ABQ8S2R8</accession>
<dbReference type="EMBL" id="JAJSOF020000037">
    <property type="protein sequence ID" value="KAJ4428191.1"/>
    <property type="molecule type" value="Genomic_DNA"/>
</dbReference>
<evidence type="ECO:0000313" key="5">
    <source>
        <dbReference type="Proteomes" id="UP001148838"/>
    </source>
</evidence>
<gene>
    <name evidence="4" type="ORF">ANN_24206</name>
</gene>
<evidence type="ECO:0000259" key="3">
    <source>
        <dbReference type="Pfam" id="PF13359"/>
    </source>
</evidence>
<evidence type="ECO:0000256" key="1">
    <source>
        <dbReference type="ARBA" id="ARBA00001968"/>
    </source>
</evidence>
<name>A0ABQ8S2R8_PERAM</name>
<organism evidence="4 5">
    <name type="scientific">Periplaneta americana</name>
    <name type="common">American cockroach</name>
    <name type="synonym">Blatta americana</name>
    <dbReference type="NCBI Taxonomy" id="6978"/>
    <lineage>
        <taxon>Eukaryota</taxon>
        <taxon>Metazoa</taxon>
        <taxon>Ecdysozoa</taxon>
        <taxon>Arthropoda</taxon>
        <taxon>Hexapoda</taxon>
        <taxon>Insecta</taxon>
        <taxon>Pterygota</taxon>
        <taxon>Neoptera</taxon>
        <taxon>Polyneoptera</taxon>
        <taxon>Dictyoptera</taxon>
        <taxon>Blattodea</taxon>
        <taxon>Blattoidea</taxon>
        <taxon>Blattidae</taxon>
        <taxon>Blattinae</taxon>
        <taxon>Periplaneta</taxon>
    </lineage>
</organism>
<dbReference type="InterPro" id="IPR027806">
    <property type="entry name" value="HARBI1_dom"/>
</dbReference>
<keyword evidence="5" id="KW-1185">Reference proteome</keyword>
<comment type="caution">
    <text evidence="4">The sequence shown here is derived from an EMBL/GenBank/DDBJ whole genome shotgun (WGS) entry which is preliminary data.</text>
</comment>
<sequence>MLTPSTEIWVDIAQRFYTQWNLPNCTGSIDGKHIRVKAPSNSGSAFVNYKGFFSIVLLAVADGDGLFVTVDIGEYARNRDGRAFQCSEL</sequence>
<feature type="domain" description="DDE Tnp4" evidence="3">
    <location>
        <begin position="29"/>
        <end position="88"/>
    </location>
</feature>
<evidence type="ECO:0000256" key="2">
    <source>
        <dbReference type="ARBA" id="ARBA00022723"/>
    </source>
</evidence>
<dbReference type="Pfam" id="PF13359">
    <property type="entry name" value="DDE_Tnp_4"/>
    <property type="match status" value="1"/>
</dbReference>
<proteinExistence type="predicted"/>
<comment type="cofactor">
    <cofactor evidence="1">
        <name>a divalent metal cation</name>
        <dbReference type="ChEBI" id="CHEBI:60240"/>
    </cofactor>
</comment>
<evidence type="ECO:0000313" key="4">
    <source>
        <dbReference type="EMBL" id="KAJ4428191.1"/>
    </source>
</evidence>